<evidence type="ECO:0000313" key="3">
    <source>
        <dbReference type="EMBL" id="CAH1264499.1"/>
    </source>
</evidence>
<evidence type="ECO:0000313" key="4">
    <source>
        <dbReference type="Proteomes" id="UP000838412"/>
    </source>
</evidence>
<accession>A0A8J9ZVQ5</accession>
<dbReference type="Proteomes" id="UP000838412">
    <property type="component" value="Chromosome 5"/>
</dbReference>
<dbReference type="SUPFAM" id="SSF48403">
    <property type="entry name" value="Ankyrin repeat"/>
    <property type="match status" value="1"/>
</dbReference>
<dbReference type="SMART" id="SM00248">
    <property type="entry name" value="ANK"/>
    <property type="match status" value="6"/>
</dbReference>
<dbReference type="GO" id="GO:0042981">
    <property type="term" value="P:regulation of apoptotic process"/>
    <property type="evidence" value="ECO:0007669"/>
    <property type="project" value="InterPro"/>
</dbReference>
<dbReference type="InterPro" id="IPR000488">
    <property type="entry name" value="Death_dom"/>
</dbReference>
<name>A0A8J9ZVQ5_BRALA</name>
<dbReference type="InterPro" id="IPR002110">
    <property type="entry name" value="Ankyrin_rpt"/>
</dbReference>
<organism evidence="3 4">
    <name type="scientific">Branchiostoma lanceolatum</name>
    <name type="common">Common lancelet</name>
    <name type="synonym">Amphioxus lanceolatum</name>
    <dbReference type="NCBI Taxonomy" id="7740"/>
    <lineage>
        <taxon>Eukaryota</taxon>
        <taxon>Metazoa</taxon>
        <taxon>Chordata</taxon>
        <taxon>Cephalochordata</taxon>
        <taxon>Leptocardii</taxon>
        <taxon>Amphioxiformes</taxon>
        <taxon>Branchiostomatidae</taxon>
        <taxon>Branchiostoma</taxon>
    </lineage>
</organism>
<feature type="domain" description="CARD" evidence="2">
    <location>
        <begin position="1075"/>
        <end position="1162"/>
    </location>
</feature>
<evidence type="ECO:0000256" key="1">
    <source>
        <dbReference type="ARBA" id="ARBA00022737"/>
    </source>
</evidence>
<dbReference type="SMART" id="SM00114">
    <property type="entry name" value="CARD"/>
    <property type="match status" value="2"/>
</dbReference>
<dbReference type="Gene3D" id="1.25.40.20">
    <property type="entry name" value="Ankyrin repeat-containing domain"/>
    <property type="match status" value="3"/>
</dbReference>
<evidence type="ECO:0000259" key="2">
    <source>
        <dbReference type="SMART" id="SM00114"/>
    </source>
</evidence>
<proteinExistence type="predicted"/>
<dbReference type="EMBL" id="OV696690">
    <property type="protein sequence ID" value="CAH1264499.1"/>
    <property type="molecule type" value="Genomic_DNA"/>
</dbReference>
<dbReference type="Pfam" id="PF12796">
    <property type="entry name" value="Ank_2"/>
    <property type="match status" value="3"/>
</dbReference>
<dbReference type="Gene3D" id="1.10.533.10">
    <property type="entry name" value="Death Domain, Fas"/>
    <property type="match status" value="3"/>
</dbReference>
<dbReference type="GO" id="GO:0007165">
    <property type="term" value="P:signal transduction"/>
    <property type="evidence" value="ECO:0007669"/>
    <property type="project" value="InterPro"/>
</dbReference>
<dbReference type="InterPro" id="IPR036770">
    <property type="entry name" value="Ankyrin_rpt-contain_sf"/>
</dbReference>
<keyword evidence="1" id="KW-0677">Repeat</keyword>
<dbReference type="PANTHER" id="PTHR12449:SF18">
    <property type="entry name" value="DEATH DOMAIN-CONTAINING PROTEIN"/>
    <property type="match status" value="1"/>
</dbReference>
<dbReference type="Pfam" id="PF08477">
    <property type="entry name" value="Roc"/>
    <property type="match status" value="1"/>
</dbReference>
<protein>
    <submittedName>
        <fullName evidence="3">DAPK1 protein</fullName>
    </submittedName>
</protein>
<dbReference type="InterPro" id="IPR039788">
    <property type="entry name" value="NOL4/NOL4L"/>
</dbReference>
<dbReference type="OrthoDB" id="9988411at2759"/>
<keyword evidence="4" id="KW-1185">Reference proteome</keyword>
<dbReference type="PRINTS" id="PR01415">
    <property type="entry name" value="ANKYRIN"/>
</dbReference>
<feature type="domain" description="CARD" evidence="2">
    <location>
        <begin position="989"/>
        <end position="1072"/>
    </location>
</feature>
<reference evidence="3" key="1">
    <citation type="submission" date="2022-01" db="EMBL/GenBank/DDBJ databases">
        <authorList>
            <person name="Braso-Vives M."/>
        </authorList>
    </citation>
    <scope>NUCLEOTIDE SEQUENCE</scope>
</reference>
<dbReference type="InterPro" id="IPR011029">
    <property type="entry name" value="DEATH-like_dom_sf"/>
</dbReference>
<dbReference type="SUPFAM" id="SSF47986">
    <property type="entry name" value="DEATH domain"/>
    <property type="match status" value="3"/>
</dbReference>
<dbReference type="CDD" id="cd01671">
    <property type="entry name" value="CARD"/>
    <property type="match status" value="2"/>
</dbReference>
<dbReference type="PANTHER" id="PTHR12449">
    <property type="entry name" value="DEATH DOMAIN-CONTAINING PROTEIN"/>
    <property type="match status" value="1"/>
</dbReference>
<dbReference type="Pfam" id="PF00619">
    <property type="entry name" value="CARD"/>
    <property type="match status" value="2"/>
</dbReference>
<dbReference type="Pfam" id="PF00531">
    <property type="entry name" value="Death"/>
    <property type="match status" value="1"/>
</dbReference>
<dbReference type="Pfam" id="PF25497">
    <property type="entry name" value="COR-B"/>
    <property type="match status" value="1"/>
</dbReference>
<dbReference type="SUPFAM" id="SSF52540">
    <property type="entry name" value="P-loop containing nucleoside triphosphate hydrolases"/>
    <property type="match status" value="1"/>
</dbReference>
<dbReference type="InterPro" id="IPR057263">
    <property type="entry name" value="COR-B"/>
</dbReference>
<dbReference type="AlphaFoldDB" id="A0A8J9ZVQ5"/>
<dbReference type="InterPro" id="IPR001315">
    <property type="entry name" value="CARD"/>
</dbReference>
<dbReference type="Gene3D" id="3.40.50.300">
    <property type="entry name" value="P-loop containing nucleotide triphosphate hydrolases"/>
    <property type="match status" value="1"/>
</dbReference>
<sequence>MTCNLAINTPRKTPPTGREASLLPVSPDLTCYNMAGSKGQVTSDFGQLWEELKSRPLLDIVGISSLSTVGTLLNVSNAVTKGWEALAERLGYSRVKVEALRHEGNKLYQKTPGELLLEVWGGRGASSTLQVLEQALRDLDRPDVLEELQKAAKGVVNLLKSSVVTFYMAMQKGDVQTVRCGLEAGVDVKSVRCWPREETSLHVASKHGHTEMADLLIQYGAAVKVRDEAGNAPLHLAAAEGHTGNCELLIRSGADVMPVNANRDTPLHLAAAKGHTGTCELLVRSGADVMAINSIQFTPLHRAITGGHTETCELLIRSGSDVKAVDDEDQSTALHEAAAQGLTGTCERLILSGADVMAIDTYQETPLHHAADRGHAGTCELLIREGADVNAKDQMGTTPLDQAPDQETRRHWKNLEKQAKQERSYHELLQQSGGVKVNRFKVFVGGKETTGKSTLKRSLNKGLLSALIQRLPGRSVDKPHDPTPGVDIGTFHVPGVGEVSVWDFAGQSEYAVTHSMFMDAENTVFIVLYSILDDSETQEKQVHWWLCFIKSCNPNRRPDVILVASHADKVEPTTAADHTSSPHPLVSSHCSDGLGTQVTFNIPQQVLDKPGRRRAARVVQAMQAEFKDHLRIADEVILMDCRKTRTLEMDKLKSLLVRISEALLHHQRDMPRLSAKIMKRLPKWSESKTSPKCPVMMWPDYVSEVKAFNRHVTEDFLDKSTRFLHHLGEVLFITPATSDHILVLKPNWLGTDVFGPIMAPDNFPISHRLRTSRDFVTRAEIQEVFQDVADVDLLITLLQEFQLCHSYNGREFIFPGLLMQTMPPDKWQLTQEPKVVYFGKQVQCADSTDMFSSGFFPRVQTRLMRGLENRPLLWRDGAKCADRNVEGLIKLSPDGREVNICVRSAQGDKVQCGKMLQQLENIIADVLDECSPGTGTVEKVLSARALKEHREEFYSYGKKEISKAASEGDTIVHPTLGFTEQVSDLLCVVTPLTRYRPELVKALGRVEPILDRLLSRGILGDEDRDCIRAKETPQDKTRELLDIVGRKGERASRVFKAILEQVHPHAAEMIKEGRLCGEDEDPLIKNRPQLVQELKYVVEPILTHLLSRGILSDEECDIIKANRTRHDKARELLDIVGRKGKVARQVFKEVLEEVSPHLAEMVA</sequence>
<dbReference type="InterPro" id="IPR027417">
    <property type="entry name" value="P-loop_NTPase"/>
</dbReference>
<gene>
    <name evidence="3" type="primary">DAPK1</name>
    <name evidence="3" type="ORF">BLAG_LOCUS18852</name>
</gene>